<name>A0A7W4KEK6_9PROT</name>
<dbReference type="InterPro" id="IPR012933">
    <property type="entry name" value="HicA_mRNA_interferase"/>
</dbReference>
<evidence type="ECO:0000313" key="1">
    <source>
        <dbReference type="EMBL" id="MBB2205472.1"/>
    </source>
</evidence>
<protein>
    <submittedName>
        <fullName evidence="1">Type II toxin-antitoxin system HicA family toxin</fullName>
    </submittedName>
</protein>
<keyword evidence="2" id="KW-1185">Reference proteome</keyword>
<dbReference type="Pfam" id="PF07927">
    <property type="entry name" value="HicA_toxin"/>
    <property type="match status" value="1"/>
</dbReference>
<organism evidence="1 2">
    <name type="scientific">Gluconacetobacter takamatsuzukensis</name>
    <dbReference type="NCBI Taxonomy" id="1286190"/>
    <lineage>
        <taxon>Bacteria</taxon>
        <taxon>Pseudomonadati</taxon>
        <taxon>Pseudomonadota</taxon>
        <taxon>Alphaproteobacteria</taxon>
        <taxon>Acetobacterales</taxon>
        <taxon>Acetobacteraceae</taxon>
        <taxon>Gluconacetobacter</taxon>
    </lineage>
</organism>
<dbReference type="RefSeq" id="WP_182950001.1">
    <property type="nucleotide sequence ID" value="NZ_JABEQK010000007.1"/>
</dbReference>
<comment type="caution">
    <text evidence="1">The sequence shown here is derived from an EMBL/GenBank/DDBJ whole genome shotgun (WGS) entry which is preliminary data.</text>
</comment>
<sequence length="84" mass="9327">MNRKQRAVLAAIFARPAGATLAWMEIEALLTALGCVAIEGSGSRVKFVRNGRILAIHRPHPRKEARQYQVRAVRDYLEGMGITP</sequence>
<dbReference type="SUPFAM" id="SSF54786">
    <property type="entry name" value="YcfA/nrd intein domain"/>
    <property type="match status" value="1"/>
</dbReference>
<gene>
    <name evidence="1" type="ORF">HLH27_10640</name>
</gene>
<accession>A0A7W4KEK6</accession>
<dbReference type="EMBL" id="JABEQK010000007">
    <property type="protein sequence ID" value="MBB2205472.1"/>
    <property type="molecule type" value="Genomic_DNA"/>
</dbReference>
<proteinExistence type="predicted"/>
<dbReference type="GO" id="GO:0003729">
    <property type="term" value="F:mRNA binding"/>
    <property type="evidence" value="ECO:0007669"/>
    <property type="project" value="InterPro"/>
</dbReference>
<reference evidence="1 2" key="1">
    <citation type="submission" date="2020-04" db="EMBL/GenBank/DDBJ databases">
        <title>Description of novel Gluconacetobacter.</title>
        <authorList>
            <person name="Sombolestani A."/>
        </authorList>
    </citation>
    <scope>NUCLEOTIDE SEQUENCE [LARGE SCALE GENOMIC DNA]</scope>
    <source>
        <strain evidence="1 2">LMG 27800</strain>
    </source>
</reference>
<dbReference type="Proteomes" id="UP000540556">
    <property type="component" value="Unassembled WGS sequence"/>
</dbReference>
<evidence type="ECO:0000313" key="2">
    <source>
        <dbReference type="Proteomes" id="UP000540556"/>
    </source>
</evidence>
<dbReference type="AlphaFoldDB" id="A0A7W4KEK6"/>